<keyword evidence="3" id="KW-1185">Reference proteome</keyword>
<comment type="caution">
    <text evidence="2">The sequence shown here is derived from an EMBL/GenBank/DDBJ whole genome shotgun (WGS) entry which is preliminary data.</text>
</comment>
<keyword evidence="1" id="KW-0732">Signal</keyword>
<organism evidence="2 3">
    <name type="scientific">Colletotrichum asianum</name>
    <dbReference type="NCBI Taxonomy" id="702518"/>
    <lineage>
        <taxon>Eukaryota</taxon>
        <taxon>Fungi</taxon>
        <taxon>Dikarya</taxon>
        <taxon>Ascomycota</taxon>
        <taxon>Pezizomycotina</taxon>
        <taxon>Sordariomycetes</taxon>
        <taxon>Hypocreomycetidae</taxon>
        <taxon>Glomerellales</taxon>
        <taxon>Glomerellaceae</taxon>
        <taxon>Colletotrichum</taxon>
        <taxon>Colletotrichum gloeosporioides species complex</taxon>
    </lineage>
</organism>
<reference evidence="2 3" key="1">
    <citation type="submission" date="2019-12" db="EMBL/GenBank/DDBJ databases">
        <title>A genome sequence resource for the geographically widespread anthracnose pathogen Colletotrichum asianum.</title>
        <authorList>
            <person name="Meng Y."/>
        </authorList>
    </citation>
    <scope>NUCLEOTIDE SEQUENCE [LARGE SCALE GENOMIC DNA]</scope>
    <source>
        <strain evidence="2 3">ICMP 18580</strain>
    </source>
</reference>
<feature type="signal peptide" evidence="1">
    <location>
        <begin position="1"/>
        <end position="20"/>
    </location>
</feature>
<feature type="chain" id="PRO_5034197398" evidence="1">
    <location>
        <begin position="21"/>
        <end position="252"/>
    </location>
</feature>
<dbReference type="Proteomes" id="UP000434172">
    <property type="component" value="Unassembled WGS sequence"/>
</dbReference>
<dbReference type="EMBL" id="WOWK01000018">
    <property type="protein sequence ID" value="KAF0328261.1"/>
    <property type="molecule type" value="Genomic_DNA"/>
</dbReference>
<dbReference type="OrthoDB" id="4839226at2759"/>
<proteinExistence type="predicted"/>
<evidence type="ECO:0000256" key="1">
    <source>
        <dbReference type="SAM" id="SignalP"/>
    </source>
</evidence>
<name>A0A8H3WGC7_9PEZI</name>
<gene>
    <name evidence="2" type="ORF">GQ607_004413</name>
</gene>
<evidence type="ECO:0000313" key="3">
    <source>
        <dbReference type="Proteomes" id="UP000434172"/>
    </source>
</evidence>
<protein>
    <submittedName>
        <fullName evidence="2">Uncharacterized protein</fullName>
    </submittedName>
</protein>
<sequence>MQFKTSILVVLASVLSVTMACKDAQGKEGQCKPPNFCCAADGFQCVFREEHRLCLVCLNGDMEWSNGDSGNIIYPTSPLDEGNKHSFGGTEEVKVQRLLSASIQNLPVNEGINSIGDASAMVLQAMHDVGMNNGQDAVDGMAHNLMITLTSSSIAKAVFQETFDHKGAVHWRWQAFPAAQTLFSVIYSSPVVMKTKTSDIAVVKSPNLPKIFTIKAGEKAEWSVEFQKGSLIWTRRSSVGAVWEQGRGTEDW</sequence>
<dbReference type="PROSITE" id="PS51257">
    <property type="entry name" value="PROKAR_LIPOPROTEIN"/>
    <property type="match status" value="1"/>
</dbReference>
<dbReference type="AlphaFoldDB" id="A0A8H3WGC7"/>
<evidence type="ECO:0000313" key="2">
    <source>
        <dbReference type="EMBL" id="KAF0328261.1"/>
    </source>
</evidence>
<accession>A0A8H3WGC7</accession>